<dbReference type="GO" id="GO:0050795">
    <property type="term" value="P:regulation of behavior"/>
    <property type="evidence" value="ECO:0007669"/>
    <property type="project" value="InterPro"/>
</dbReference>
<organism evidence="21">
    <name type="scientific">Castor canadensis</name>
    <name type="common">American beaver</name>
    <dbReference type="NCBI Taxonomy" id="51338"/>
    <lineage>
        <taxon>Eukaryota</taxon>
        <taxon>Metazoa</taxon>
        <taxon>Chordata</taxon>
        <taxon>Craniata</taxon>
        <taxon>Vertebrata</taxon>
        <taxon>Euteleostomi</taxon>
        <taxon>Mammalia</taxon>
        <taxon>Eutheria</taxon>
        <taxon>Euarchontoglires</taxon>
        <taxon>Glires</taxon>
        <taxon>Rodentia</taxon>
        <taxon>Castorimorpha</taxon>
        <taxon>Castoridae</taxon>
        <taxon>Castor</taxon>
    </lineage>
</organism>
<dbReference type="GO" id="GO:0051209">
    <property type="term" value="P:release of sequestered calcium ion into cytosol"/>
    <property type="evidence" value="ECO:0007669"/>
    <property type="project" value="TreeGrafter"/>
</dbReference>
<dbReference type="GO" id="GO:0030425">
    <property type="term" value="C:dendrite"/>
    <property type="evidence" value="ECO:0007669"/>
    <property type="project" value="TreeGrafter"/>
</dbReference>
<keyword evidence="6 19" id="KW-0812">Transmembrane</keyword>
<evidence type="ECO:0000256" key="1">
    <source>
        <dbReference type="ARBA" id="ARBA00004651"/>
    </source>
</evidence>
<evidence type="ECO:0000256" key="13">
    <source>
        <dbReference type="ARBA" id="ARBA00023170"/>
    </source>
</evidence>
<dbReference type="InterPro" id="IPR000482">
    <property type="entry name" value="5HT2B_rcpt"/>
</dbReference>
<evidence type="ECO:0000256" key="18">
    <source>
        <dbReference type="ARBA" id="ARBA00034102"/>
    </source>
</evidence>
<keyword evidence="11" id="KW-0564">Palmitate</keyword>
<dbReference type="KEGG" id="ccan:109681473"/>
<dbReference type="Proteomes" id="UP001732720">
    <property type="component" value="Chromosome 4"/>
</dbReference>
<dbReference type="GO" id="GO:0051378">
    <property type="term" value="F:serotonin binding"/>
    <property type="evidence" value="ECO:0007669"/>
    <property type="project" value="UniProtKB-ARBA"/>
</dbReference>
<dbReference type="GO" id="GO:0042310">
    <property type="term" value="P:vasoconstriction"/>
    <property type="evidence" value="ECO:0007669"/>
    <property type="project" value="InterPro"/>
</dbReference>
<keyword evidence="9 19" id="KW-0297">G-protein coupled receptor</keyword>
<dbReference type="GO" id="GO:0045202">
    <property type="term" value="C:synapse"/>
    <property type="evidence" value="ECO:0007669"/>
    <property type="project" value="UniProtKB-SubCell"/>
</dbReference>
<evidence type="ECO:0000256" key="2">
    <source>
        <dbReference type="ARBA" id="ARBA00017581"/>
    </source>
</evidence>
<dbReference type="SMART" id="SM01381">
    <property type="entry name" value="7TM_GPCR_Srsx"/>
    <property type="match status" value="1"/>
</dbReference>
<evidence type="ECO:0000256" key="14">
    <source>
        <dbReference type="ARBA" id="ARBA00023180"/>
    </source>
</evidence>
<evidence type="ECO:0000313" key="20">
    <source>
        <dbReference type="Proteomes" id="UP001732720"/>
    </source>
</evidence>
<dbReference type="PANTHER" id="PTHR24247">
    <property type="entry name" value="5-HYDROXYTRYPTAMINE RECEPTOR"/>
    <property type="match status" value="1"/>
</dbReference>
<evidence type="ECO:0000256" key="3">
    <source>
        <dbReference type="ARBA" id="ARBA00022475"/>
    </source>
</evidence>
<proteinExistence type="inferred from homology"/>
<keyword evidence="20" id="KW-1185">Reference proteome</keyword>
<dbReference type="PROSITE" id="PS00237">
    <property type="entry name" value="G_PROTEIN_RECEP_F1_1"/>
    <property type="match status" value="1"/>
</dbReference>
<dbReference type="Pfam" id="PF00001">
    <property type="entry name" value="7tm_1"/>
    <property type="match status" value="1"/>
</dbReference>
<evidence type="ECO:0000256" key="5">
    <source>
        <dbReference type="ARBA" id="ARBA00022610"/>
    </source>
</evidence>
<dbReference type="AlphaFoldDB" id="A0A8B7TWA1"/>
<dbReference type="InterPro" id="IPR002231">
    <property type="entry name" value="5HT_rcpt"/>
</dbReference>
<keyword evidence="16" id="KW-0449">Lipoprotein</keyword>
<gene>
    <name evidence="21" type="primary">Htr2b</name>
</gene>
<dbReference type="GO" id="GO:0005886">
    <property type="term" value="C:plasma membrane"/>
    <property type="evidence" value="ECO:0007669"/>
    <property type="project" value="UniProtKB-SubCell"/>
</dbReference>
<dbReference type="GeneID" id="109681473"/>
<dbReference type="CDD" id="cd15306">
    <property type="entry name" value="7tmA_5-HT2B"/>
    <property type="match status" value="1"/>
</dbReference>
<dbReference type="GO" id="GO:0006939">
    <property type="term" value="P:smooth muscle contraction"/>
    <property type="evidence" value="ECO:0007669"/>
    <property type="project" value="InterPro"/>
</dbReference>
<dbReference type="PRINTS" id="PR00237">
    <property type="entry name" value="GPCRRHODOPSN"/>
</dbReference>
<evidence type="ECO:0000256" key="8">
    <source>
        <dbReference type="ARBA" id="ARBA00023018"/>
    </source>
</evidence>
<keyword evidence="10" id="KW-0472">Membrane</keyword>
<keyword evidence="13 19" id="KW-0675">Receptor</keyword>
<name>A0A8B7TWA1_CASCN</name>
<dbReference type="RefSeq" id="XP_020011843.2">
    <property type="nucleotide sequence ID" value="XM_020156254.2"/>
</dbReference>
<keyword evidence="5" id="KW-0085">Behavior</keyword>
<keyword evidence="8" id="KW-0770">Synapse</keyword>
<dbReference type="GO" id="GO:0007187">
    <property type="term" value="P:G protein-coupled receptor signaling pathway, coupled to cyclic nucleotide second messenger"/>
    <property type="evidence" value="ECO:0007669"/>
    <property type="project" value="TreeGrafter"/>
</dbReference>
<accession>A0A8B7TWA1</accession>
<dbReference type="FunFam" id="1.20.1070.10:FF:000523">
    <property type="entry name" value="5-hydroxytryptamine receptor 2B"/>
    <property type="match status" value="2"/>
</dbReference>
<dbReference type="GO" id="GO:0007507">
    <property type="term" value="P:heart development"/>
    <property type="evidence" value="ECO:0007669"/>
    <property type="project" value="InterPro"/>
</dbReference>
<evidence type="ECO:0000256" key="17">
    <source>
        <dbReference type="ARBA" id="ARBA00032260"/>
    </source>
</evidence>
<dbReference type="InterPro" id="IPR000276">
    <property type="entry name" value="GPCR_Rhodpsn"/>
</dbReference>
<dbReference type="OrthoDB" id="8710314at2759"/>
<comment type="similarity">
    <text evidence="19">Belongs to the G-protein coupled receptor 1 family.</text>
</comment>
<sequence length="488" mass="55126">MRTACLGKSQTNERMSEQSTIPEHIFQSTFDHLKSSNWSGLQTESIPEEMKEIDEEQGNKLHWAALLILMVIIPTIGGNILVILAVSLEKKLQYATNYFLMSLAVADLLVGLFVMPIALLTIMFEAMWPLPLVLCPAWLFLDVLFSTASIMHLCAISVDRYIAIKKPIQANQYNSRATTFIKITVVWLISIGIAIPVPIKGIETNVLNPNNITCELRKERFGNFMLFGSLAAFFTPLAIMIVTYFLTIHALQKKAYLAKTKPPQRLTWLSVSTVFQREETPCSSPEKVAMLDGSRKDKTLSSSSDETLMRRMSSIGKKSAQTISNEQRASKVLGIVFFLFLLMWCPFFITNITLALCDSCNQTTLKMLLEIFVWIGYISSGVNPLVYTLFNKTFRDAFSRYITCNYQATKSAKTLRKCSSKIYFRNPMAENSTFFMKHGIRNGINPAMYQSPIRLRSSTIQSSSIILLDTLLLTENEGDKTEEQVSYV</sequence>
<evidence type="ECO:0000256" key="16">
    <source>
        <dbReference type="ARBA" id="ARBA00023288"/>
    </source>
</evidence>
<dbReference type="GO" id="GO:0030594">
    <property type="term" value="F:neurotransmitter receptor activity"/>
    <property type="evidence" value="ECO:0007669"/>
    <property type="project" value="TreeGrafter"/>
</dbReference>
<dbReference type="PRINTS" id="PR01101">
    <property type="entry name" value="5HTRECEPTOR"/>
</dbReference>
<keyword evidence="12" id="KW-1015">Disulfide bond</keyword>
<dbReference type="GO" id="GO:0007210">
    <property type="term" value="P:serotonin receptor signaling pathway"/>
    <property type="evidence" value="ECO:0007669"/>
    <property type="project" value="TreeGrafter"/>
</dbReference>
<evidence type="ECO:0000256" key="11">
    <source>
        <dbReference type="ARBA" id="ARBA00023139"/>
    </source>
</evidence>
<dbReference type="InterPro" id="IPR017452">
    <property type="entry name" value="GPCR_Rhodpsn_7TM"/>
</dbReference>
<evidence type="ECO:0000256" key="4">
    <source>
        <dbReference type="ARBA" id="ARBA00022599"/>
    </source>
</evidence>
<evidence type="ECO:0000256" key="9">
    <source>
        <dbReference type="ARBA" id="ARBA00023040"/>
    </source>
</evidence>
<reference evidence="21" key="1">
    <citation type="submission" date="2025-08" db="UniProtKB">
        <authorList>
            <consortium name="RefSeq"/>
        </authorList>
    </citation>
    <scope>IDENTIFICATION</scope>
    <source>
        <tissue evidence="21">Leukocyte</tissue>
    </source>
</reference>
<dbReference type="Gene3D" id="1.20.1070.10">
    <property type="entry name" value="Rhodopsin 7-helix transmembrane proteins"/>
    <property type="match status" value="1"/>
</dbReference>
<keyword evidence="4" id="KW-0771">Synaptosome</keyword>
<keyword evidence="15 19" id="KW-0807">Transducer</keyword>
<keyword evidence="14" id="KW-0325">Glycoprotein</keyword>
<comment type="subcellular location">
    <subcellularLocation>
        <location evidence="1">Cell membrane</location>
        <topology evidence="1">Multi-pass membrane protein</topology>
    </subcellularLocation>
    <subcellularLocation>
        <location evidence="18">Synapse</location>
        <location evidence="18">Synaptosome</location>
    </subcellularLocation>
</comment>
<evidence type="ECO:0000256" key="12">
    <source>
        <dbReference type="ARBA" id="ARBA00023157"/>
    </source>
</evidence>
<dbReference type="GO" id="GO:0007268">
    <property type="term" value="P:chemical synaptic transmission"/>
    <property type="evidence" value="ECO:0007669"/>
    <property type="project" value="TreeGrafter"/>
</dbReference>
<keyword evidence="3" id="KW-1003">Cell membrane</keyword>
<evidence type="ECO:0000313" key="21">
    <source>
        <dbReference type="RefSeq" id="XP_020011843.1"/>
    </source>
</evidence>
<dbReference type="RefSeq" id="XP_020011843.1">
    <property type="nucleotide sequence ID" value="XM_020156254.1"/>
</dbReference>
<dbReference type="PROSITE" id="PS50262">
    <property type="entry name" value="G_PROTEIN_RECEP_F1_2"/>
    <property type="match status" value="1"/>
</dbReference>
<evidence type="ECO:0000256" key="15">
    <source>
        <dbReference type="ARBA" id="ARBA00023224"/>
    </source>
</evidence>
<dbReference type="GO" id="GO:0004993">
    <property type="term" value="F:G protein-coupled serotonin receptor activity"/>
    <property type="evidence" value="ECO:0007669"/>
    <property type="project" value="InterPro"/>
</dbReference>
<evidence type="ECO:0000256" key="6">
    <source>
        <dbReference type="ARBA" id="ARBA00022692"/>
    </source>
</evidence>
<dbReference type="PANTHER" id="PTHR24247:SF31">
    <property type="entry name" value="5-HYDROXYTRYPTAMINE RECEPTOR 2B"/>
    <property type="match status" value="1"/>
</dbReference>
<dbReference type="PRINTS" id="PR00651">
    <property type="entry name" value="5HT2BRECEPTR"/>
</dbReference>
<keyword evidence="7" id="KW-1133">Transmembrane helix</keyword>
<evidence type="ECO:0000256" key="7">
    <source>
        <dbReference type="ARBA" id="ARBA00022989"/>
    </source>
</evidence>
<dbReference type="SUPFAM" id="SSF81321">
    <property type="entry name" value="Family A G protein-coupled receptor-like"/>
    <property type="match status" value="1"/>
</dbReference>
<evidence type="ECO:0000256" key="19">
    <source>
        <dbReference type="RuleBase" id="RU000688"/>
    </source>
</evidence>
<dbReference type="GO" id="GO:0007208">
    <property type="term" value="P:phospholipase C-activating serotonin receptor signaling pathway"/>
    <property type="evidence" value="ECO:0007669"/>
    <property type="project" value="TreeGrafter"/>
</dbReference>
<protein>
    <recommendedName>
        <fullName evidence="2">5-hydroxytryptamine receptor 2B</fullName>
    </recommendedName>
    <alternativeName>
        <fullName evidence="17">Serotonin receptor 2B</fullName>
    </alternativeName>
</protein>
<evidence type="ECO:0000256" key="10">
    <source>
        <dbReference type="ARBA" id="ARBA00023136"/>
    </source>
</evidence>
<dbReference type="CTD" id="3357"/>